<dbReference type="AlphaFoldDB" id="A0AAF0F3P6"/>
<reference evidence="2" key="1">
    <citation type="submission" date="2023-03" db="EMBL/GenBank/DDBJ databases">
        <title>Mating type loci evolution in Malassezia.</title>
        <authorList>
            <person name="Coelho M.A."/>
        </authorList>
    </citation>
    <scope>NUCLEOTIDE SEQUENCE</scope>
    <source>
        <strain evidence="2">CBS 9431</strain>
    </source>
</reference>
<sequence>MNAYPAELVVQLHPFLLVSGLVGERAGDASKVARLPHPVTTHPEVCKALVVALGRRSKHRVWQPPSSAPRMHTALVDYAYVYPPAKVRAGGQSASEVARRALASLPPRSPLSPLQVGGPLFPDGILAPAWIRKHSEYLPAVHLVCMCLPIAQGATLADDVAVIDAMTEARQLGAVRGIRVAVVLLCPASALARSDMDARLAHIRRAAGLEGRGSLFVLSAETADVEPFVQNVERALHGTAVEYYKERARHVRRNRARYPPPPSVAQPILAAAGAAGALKPGPAAFLAPEGWAVRTAAKLGTFAEMQGDLAEALSHYTEAYEHLMQACLANTKILAPRTKRWAEAKVLADTLSFKMVKLHLYKQGVTQGLHQFTRHIQRVAELSAGWGIGTTTYEFWSWLAKQFQLLGDLVQQATHPPDDTRALQLGGAPADALLSGPGTHMYHAALCTMERAARFRAVSDEKAELPTYANEAQVDHTALVVEMLGSAYEAYRHAQLVRHAHLAAARIALVYAAAGLHQDALPYLERALRWYRRDRWAVPRFLLVGHTAQTALALDDKRAALPYLLEMAQPVPKEARDVQQKSIAALLPLLAGADKDAPAMALEPGAAGLLDVQATFARQTSRTDTAVPFQLVFTPTTDLASFHFALLRVYVYGRATPLFSVRLGGETHTADLGTIPGDATTESACTLDVRRRAILTGALQCAEAGPLVLSNTIFTLDTAVGQADLSIDIARGAPQWVLPTGTIPLPPCAEPRGVHIEAPPPTLEMQVPPALLAGEVAPLAIEIGAPLVRGVIVLPPETVEAGAAFLNEAGERFDTAEQPTPHQHRLGAQTSKVWIRAPQSAGTLRIRLYGVASPELDALPTTHIDRLIAVTPAFGVRVHTQWTPGAAPRAGRLTTEVCYLGPTPLVLHGASVDADGSLEAGAPLGAASDAPWETNDTAVWVTPFKERVGSVDGTASLVMRWRRSPDAPLGTTRLLLASLTPPAVPPVQLQIRAPGRATLQDVATVEIVVANCSSHARDILVEVEQGDAFLLAGARRKHLFMLMPNETRTTRVQLMARHAGLHPLPKVRAYELRPQSEPITLGVPLPGVLEVV</sequence>
<dbReference type="PANTHER" id="PTHR14374:SF0">
    <property type="entry name" value="TRAFFICKING PROTEIN PARTICLE COMPLEX SUBUNIT 11"/>
    <property type="match status" value="1"/>
</dbReference>
<accession>A0AAF0F3P6</accession>
<organism evidence="2 3">
    <name type="scientific">Malassezia japonica</name>
    <dbReference type="NCBI Taxonomy" id="223818"/>
    <lineage>
        <taxon>Eukaryota</taxon>
        <taxon>Fungi</taxon>
        <taxon>Dikarya</taxon>
        <taxon>Basidiomycota</taxon>
        <taxon>Ustilaginomycotina</taxon>
        <taxon>Malasseziomycetes</taxon>
        <taxon>Malasseziales</taxon>
        <taxon>Malasseziaceae</taxon>
        <taxon>Malassezia</taxon>
    </lineage>
</organism>
<dbReference type="InterPro" id="IPR021773">
    <property type="entry name" value="TPC11"/>
</dbReference>
<dbReference type="EMBL" id="CP119962">
    <property type="protein sequence ID" value="WFD40052.1"/>
    <property type="molecule type" value="Genomic_DNA"/>
</dbReference>
<feature type="domain" description="Trafficking protein particle complex subunit 11" evidence="1">
    <location>
        <begin position="340"/>
        <end position="459"/>
    </location>
</feature>
<dbReference type="Pfam" id="PF11817">
    <property type="entry name" value="Foie-gras_1"/>
    <property type="match status" value="2"/>
</dbReference>
<keyword evidence="3" id="KW-1185">Reference proteome</keyword>
<evidence type="ECO:0000313" key="2">
    <source>
        <dbReference type="EMBL" id="WFD40052.1"/>
    </source>
</evidence>
<name>A0AAF0F3P6_9BASI</name>
<evidence type="ECO:0000313" key="3">
    <source>
        <dbReference type="Proteomes" id="UP001217754"/>
    </source>
</evidence>
<proteinExistence type="predicted"/>
<feature type="domain" description="Trafficking protein particle complex subunit 11" evidence="1">
    <location>
        <begin position="467"/>
        <end position="568"/>
    </location>
</feature>
<dbReference type="RefSeq" id="XP_060122949.1">
    <property type="nucleotide sequence ID" value="XM_060266966.1"/>
</dbReference>
<gene>
    <name evidence="2" type="ORF">MJAP1_003034</name>
</gene>
<evidence type="ECO:0000259" key="1">
    <source>
        <dbReference type="Pfam" id="PF11817"/>
    </source>
</evidence>
<dbReference type="Proteomes" id="UP001217754">
    <property type="component" value="Chromosome 5"/>
</dbReference>
<protein>
    <recommendedName>
        <fullName evidence="1">Trafficking protein particle complex subunit 11 domain-containing protein</fullName>
    </recommendedName>
</protein>
<dbReference type="GeneID" id="85226685"/>
<dbReference type="PANTHER" id="PTHR14374">
    <property type="entry name" value="FOIE GRAS"/>
    <property type="match status" value="1"/>
</dbReference>